<keyword evidence="3" id="KW-0808">Transferase</keyword>
<comment type="function">
    <text evidence="12">Catalyzes the acylation of glycosyl-4,4'-diaponeurosporenoate, i.e. the esterification of glucose at the C6'' position with the carboxyl group of the C(15) fatty acid 12-methyltetradecanoic acid, to yield staphyloxanthin. This is the last step in the biosynthesis of this orange pigment, present in most staphylococci strains.</text>
</comment>
<sequence>MFLKWVKIALVILMAAGTTGLMIRYLDMTSGVFSFGINFLLMFWFTVFESQLKPPLDSEYFNAQPFERNGKLYQLFGVEWYRAILVKSGWEKMRQQQTPIRKSLADFRAYERASRVAEAGHIVIGLVVLLITGYVIFAYSFFAARWLIITNIFLNVYPVLLQRYTRPRLQRVIDKMG</sequence>
<keyword evidence="6 13" id="KW-1133">Transmembrane helix</keyword>
<evidence type="ECO:0000256" key="8">
    <source>
        <dbReference type="ARBA" id="ARBA00023315"/>
    </source>
</evidence>
<organism evidence="14 15">
    <name type="scientific">Dyadobacter beijingensis</name>
    <dbReference type="NCBI Taxonomy" id="365489"/>
    <lineage>
        <taxon>Bacteria</taxon>
        <taxon>Pseudomonadati</taxon>
        <taxon>Bacteroidota</taxon>
        <taxon>Cytophagia</taxon>
        <taxon>Cytophagales</taxon>
        <taxon>Spirosomataceae</taxon>
        <taxon>Dyadobacter</taxon>
    </lineage>
</organism>
<keyword evidence="8" id="KW-0012">Acyltransferase</keyword>
<feature type="transmembrane region" description="Helical" evidence="13">
    <location>
        <begin position="143"/>
        <end position="161"/>
    </location>
</feature>
<evidence type="ECO:0000256" key="10">
    <source>
        <dbReference type="ARBA" id="ARBA00023603"/>
    </source>
</evidence>
<feature type="transmembrane region" description="Helical" evidence="13">
    <location>
        <begin position="32"/>
        <end position="48"/>
    </location>
</feature>
<reference evidence="15" key="1">
    <citation type="journal article" date="2019" name="Int. J. Syst. Evol. Microbiol.">
        <title>The Global Catalogue of Microorganisms (GCM) 10K type strain sequencing project: providing services to taxonomists for standard genome sequencing and annotation.</title>
        <authorList>
            <consortium name="The Broad Institute Genomics Platform"/>
            <consortium name="The Broad Institute Genome Sequencing Center for Infectious Disease"/>
            <person name="Wu L."/>
            <person name="Ma J."/>
        </authorList>
    </citation>
    <scope>NUCLEOTIDE SEQUENCE [LARGE SCALE GENOMIC DNA]</scope>
    <source>
        <strain evidence="15">CGMCC 1.6375</strain>
    </source>
</reference>
<name>A0ABQ2IFY8_9BACT</name>
<keyword evidence="4 13" id="KW-0812">Transmembrane</keyword>
<keyword evidence="7 13" id="KW-0472">Membrane</keyword>
<dbReference type="Pfam" id="PF18927">
    <property type="entry name" value="CrtO"/>
    <property type="match status" value="1"/>
</dbReference>
<evidence type="ECO:0000256" key="6">
    <source>
        <dbReference type="ARBA" id="ARBA00022989"/>
    </source>
</evidence>
<evidence type="ECO:0000256" key="4">
    <source>
        <dbReference type="ARBA" id="ARBA00022692"/>
    </source>
</evidence>
<evidence type="ECO:0000256" key="1">
    <source>
        <dbReference type="ARBA" id="ARBA00004162"/>
    </source>
</evidence>
<evidence type="ECO:0000256" key="5">
    <source>
        <dbReference type="ARBA" id="ARBA00022729"/>
    </source>
</evidence>
<proteinExistence type="inferred from homology"/>
<evidence type="ECO:0000313" key="14">
    <source>
        <dbReference type="EMBL" id="GGN09973.1"/>
    </source>
</evidence>
<evidence type="ECO:0000256" key="13">
    <source>
        <dbReference type="SAM" id="Phobius"/>
    </source>
</evidence>
<evidence type="ECO:0000256" key="7">
    <source>
        <dbReference type="ARBA" id="ARBA00023136"/>
    </source>
</evidence>
<evidence type="ECO:0000256" key="9">
    <source>
        <dbReference type="ARBA" id="ARBA00023588"/>
    </source>
</evidence>
<keyword evidence="15" id="KW-1185">Reference proteome</keyword>
<evidence type="ECO:0000256" key="3">
    <source>
        <dbReference type="ARBA" id="ARBA00022679"/>
    </source>
</evidence>
<feature type="transmembrane region" description="Helical" evidence="13">
    <location>
        <begin position="116"/>
        <end position="137"/>
    </location>
</feature>
<keyword evidence="2" id="KW-1003">Cell membrane</keyword>
<comment type="subcellular location">
    <subcellularLocation>
        <location evidence="1">Cell membrane</location>
        <topology evidence="1">Single-pass membrane protein</topology>
    </subcellularLocation>
</comment>
<dbReference type="EMBL" id="BMLI01000003">
    <property type="protein sequence ID" value="GGN09973.1"/>
    <property type="molecule type" value="Genomic_DNA"/>
</dbReference>
<evidence type="ECO:0000256" key="2">
    <source>
        <dbReference type="ARBA" id="ARBA00022475"/>
    </source>
</evidence>
<evidence type="ECO:0000313" key="15">
    <source>
        <dbReference type="Proteomes" id="UP000632339"/>
    </source>
</evidence>
<protein>
    <recommendedName>
        <fullName evidence="11">Glycosyl-4,4'-diaponeurosporenoate acyltransferase</fullName>
    </recommendedName>
</protein>
<accession>A0ABQ2IFY8</accession>
<comment type="pathway">
    <text evidence="9">Carotenoid biosynthesis; staphyloxanthin biosynthesis; staphyloxanthin from farnesyl diphosphate: step 5/5.</text>
</comment>
<dbReference type="Proteomes" id="UP000632339">
    <property type="component" value="Unassembled WGS sequence"/>
</dbReference>
<feature type="transmembrane region" description="Helical" evidence="13">
    <location>
        <begin position="7"/>
        <end position="26"/>
    </location>
</feature>
<evidence type="ECO:0000256" key="11">
    <source>
        <dbReference type="ARBA" id="ARBA00023667"/>
    </source>
</evidence>
<dbReference type="InterPro" id="IPR044021">
    <property type="entry name" value="CrtO"/>
</dbReference>
<evidence type="ECO:0000256" key="12">
    <source>
        <dbReference type="ARBA" id="ARBA00025324"/>
    </source>
</evidence>
<comment type="caution">
    <text evidence="14">The sequence shown here is derived from an EMBL/GenBank/DDBJ whole genome shotgun (WGS) entry which is preliminary data.</text>
</comment>
<gene>
    <name evidence="14" type="ORF">GCM10010967_52350</name>
</gene>
<keyword evidence="5" id="KW-0732">Signal</keyword>
<dbReference type="RefSeq" id="WP_019944924.1">
    <property type="nucleotide sequence ID" value="NZ_BMLI01000003.1"/>
</dbReference>
<comment type="similarity">
    <text evidence="10">Belongs to the acyltransferase CrtO family.</text>
</comment>